<dbReference type="EMBL" id="JAFNEN010000001">
    <property type="protein sequence ID" value="KAG8202057.1"/>
    <property type="molecule type" value="Genomic_DNA"/>
</dbReference>
<evidence type="ECO:0000313" key="3">
    <source>
        <dbReference type="Proteomes" id="UP000827092"/>
    </source>
</evidence>
<accession>A0AAV6VZL4</accession>
<sequence length="346" mass="40732">MAAAHTNPILRIKLVKSAKTAEERVPGDVEKVNNYLCKLFEEADLNLEAEATEEARKRNRKRVMELCKKMEATEEARERNMKRVMECFEKMEKKLKDQQMSKLKQLNMAAAPTNPTLRIAKTAEERVPNDPGDVEKVNNYLCKLFEEADLNLETEATVEVRARNRKRVMELCKKMEAAEEARERNRKRVMELNRKRIMELFQKIEATEEARVRNWKLVMELFKKIEATAEARERNRKIYKKIEAKEERNRKWVMEDIEKFYELTPTNPTLRIAKTAEERVPNDPGDVEKVNNYLCKLFGEADLNLETEATVEARQETGNGLWNFVRKWKLRRKETGKGYGGYRKIL</sequence>
<evidence type="ECO:0000313" key="2">
    <source>
        <dbReference type="EMBL" id="KAG8202057.1"/>
    </source>
</evidence>
<organism evidence="2 3">
    <name type="scientific">Oedothorax gibbosus</name>
    <dbReference type="NCBI Taxonomy" id="931172"/>
    <lineage>
        <taxon>Eukaryota</taxon>
        <taxon>Metazoa</taxon>
        <taxon>Ecdysozoa</taxon>
        <taxon>Arthropoda</taxon>
        <taxon>Chelicerata</taxon>
        <taxon>Arachnida</taxon>
        <taxon>Araneae</taxon>
        <taxon>Araneomorphae</taxon>
        <taxon>Entelegynae</taxon>
        <taxon>Araneoidea</taxon>
        <taxon>Linyphiidae</taxon>
        <taxon>Erigoninae</taxon>
        <taxon>Oedothorax</taxon>
    </lineage>
</organism>
<comment type="caution">
    <text evidence="2">The sequence shown here is derived from an EMBL/GenBank/DDBJ whole genome shotgun (WGS) entry which is preliminary data.</text>
</comment>
<reference evidence="2 3" key="1">
    <citation type="journal article" date="2022" name="Nat. Ecol. Evol.">
        <title>A masculinizing supergene underlies an exaggerated male reproductive morph in a spider.</title>
        <authorList>
            <person name="Hendrickx F."/>
            <person name="De Corte Z."/>
            <person name="Sonet G."/>
            <person name="Van Belleghem S.M."/>
            <person name="Kostlbacher S."/>
            <person name="Vangestel C."/>
        </authorList>
    </citation>
    <scope>NUCLEOTIDE SEQUENCE [LARGE SCALE GENOMIC DNA]</scope>
    <source>
        <strain evidence="2">W744_W776</strain>
    </source>
</reference>
<protein>
    <submittedName>
        <fullName evidence="2">Uncharacterized protein</fullName>
    </submittedName>
</protein>
<keyword evidence="3" id="KW-1185">Reference proteome</keyword>
<feature type="coiled-coil region" evidence="1">
    <location>
        <begin position="168"/>
        <end position="195"/>
    </location>
</feature>
<name>A0AAV6VZL4_9ARAC</name>
<proteinExistence type="predicted"/>
<dbReference type="Proteomes" id="UP000827092">
    <property type="component" value="Unassembled WGS sequence"/>
</dbReference>
<gene>
    <name evidence="2" type="ORF">JTE90_010422</name>
</gene>
<dbReference type="AlphaFoldDB" id="A0AAV6VZL4"/>
<evidence type="ECO:0000256" key="1">
    <source>
        <dbReference type="SAM" id="Coils"/>
    </source>
</evidence>
<keyword evidence="1" id="KW-0175">Coiled coil</keyword>